<dbReference type="Pfam" id="PF08922">
    <property type="entry name" value="DUF1905"/>
    <property type="match status" value="1"/>
</dbReference>
<evidence type="ECO:0000313" key="1">
    <source>
        <dbReference type="EMBL" id="SEL65677.1"/>
    </source>
</evidence>
<dbReference type="InterPro" id="IPR037079">
    <property type="entry name" value="AF2212/PG0164-like_sf"/>
</dbReference>
<keyword evidence="2" id="KW-1185">Reference proteome</keyword>
<reference evidence="1 2" key="1">
    <citation type="submission" date="2016-10" db="EMBL/GenBank/DDBJ databases">
        <authorList>
            <person name="de Groot N.N."/>
        </authorList>
    </citation>
    <scope>NUCLEOTIDE SEQUENCE [LARGE SCALE GENOMIC DNA]</scope>
    <source>
        <strain evidence="1 2">DSM 21039</strain>
    </source>
</reference>
<dbReference type="STRING" id="573321.SAMN04488505_102777"/>
<sequence>MIKFTATILSFNENGDKTGWSYVEIPADIAQELKPGNKKTFRVKGKLDNFPIKAVAVMPMGGGSFILPINADMRKGTGKRKGAMLQLQLTEDKNPTPVTCPELMECLADDPDALAFFNSLTMSHRNYFMKWIESAKTTPTKEKRIAQTVVALSRKQGYNEMIRAQQRDKLL</sequence>
<dbReference type="OrthoDB" id="680797at2"/>
<dbReference type="AlphaFoldDB" id="A0A1H7S275"/>
<gene>
    <name evidence="1" type="ORF">SAMN04488505_102777</name>
</gene>
<dbReference type="RefSeq" id="WP_089910647.1">
    <property type="nucleotide sequence ID" value="NZ_FOBB01000002.1"/>
</dbReference>
<organism evidence="1 2">
    <name type="scientific">Chitinophaga rupis</name>
    <dbReference type="NCBI Taxonomy" id="573321"/>
    <lineage>
        <taxon>Bacteria</taxon>
        <taxon>Pseudomonadati</taxon>
        <taxon>Bacteroidota</taxon>
        <taxon>Chitinophagia</taxon>
        <taxon>Chitinophagales</taxon>
        <taxon>Chitinophagaceae</taxon>
        <taxon>Chitinophaga</taxon>
    </lineage>
</organism>
<dbReference type="SUPFAM" id="SSF141694">
    <property type="entry name" value="AF2212/PG0164-like"/>
    <property type="match status" value="1"/>
</dbReference>
<dbReference type="Proteomes" id="UP000198984">
    <property type="component" value="Unassembled WGS sequence"/>
</dbReference>
<dbReference type="Pfam" id="PF13376">
    <property type="entry name" value="OmdA"/>
    <property type="match status" value="1"/>
</dbReference>
<dbReference type="InterPro" id="IPR015018">
    <property type="entry name" value="DUF1905"/>
</dbReference>
<proteinExistence type="predicted"/>
<name>A0A1H7S275_9BACT</name>
<accession>A0A1H7S275</accession>
<dbReference type="EMBL" id="FOBB01000002">
    <property type="protein sequence ID" value="SEL65677.1"/>
    <property type="molecule type" value="Genomic_DNA"/>
</dbReference>
<protein>
    <submittedName>
        <fullName evidence="1">Bacteriocin-protection, YdeI or OmpD-Associated</fullName>
    </submittedName>
</protein>
<dbReference type="Gene3D" id="2.40.30.100">
    <property type="entry name" value="AF2212/PG0164-like"/>
    <property type="match status" value="1"/>
</dbReference>
<evidence type="ECO:0000313" key="2">
    <source>
        <dbReference type="Proteomes" id="UP000198984"/>
    </source>
</evidence>